<gene>
    <name evidence="2" type="primary">NEURL</name>
</gene>
<evidence type="ECO:0000256" key="1">
    <source>
        <dbReference type="SAM" id="MobiDB-lite"/>
    </source>
</evidence>
<organism evidence="2">
    <name type="scientific">Homo sapiens</name>
    <name type="common">Human</name>
    <dbReference type="NCBI Taxonomy" id="9606"/>
    <lineage>
        <taxon>Eukaryota</taxon>
        <taxon>Metazoa</taxon>
        <taxon>Chordata</taxon>
        <taxon>Craniata</taxon>
        <taxon>Vertebrata</taxon>
        <taxon>Euteleostomi</taxon>
        <taxon>Mammalia</taxon>
        <taxon>Eutheria</taxon>
        <taxon>Euarchontoglires</taxon>
        <taxon>Primates</taxon>
        <taxon>Haplorrhini</taxon>
        <taxon>Catarrhini</taxon>
        <taxon>Hominidae</taxon>
        <taxon>Homo</taxon>
    </lineage>
</organism>
<evidence type="ECO:0000313" key="2">
    <source>
        <dbReference type="EMBL" id="CCQ43253.1"/>
    </source>
</evidence>
<protein>
    <submittedName>
        <fullName evidence="2">Alternative protein NEURL</fullName>
    </submittedName>
</protein>
<reference evidence="2" key="1">
    <citation type="journal article" date="2013" name="PLoS ONE">
        <title>Direct detection of alternative open reading frames translation products in human significantly expands the proteome.</title>
        <authorList>
            <person name="Vanderperre B."/>
            <person name="Lucier J.-F."/>
            <person name="Motard J."/>
            <person name="Tremblay G."/>
            <person name="Vanderperre S."/>
            <person name="Wisztorski M."/>
            <person name="Salzet M."/>
            <person name="Boisvert F.-M."/>
            <person name="Roucou X."/>
        </authorList>
    </citation>
    <scope>NUCLEOTIDE SEQUENCE</scope>
</reference>
<feature type="compositionally biased region" description="Low complexity" evidence="1">
    <location>
        <begin position="87"/>
        <end position="109"/>
    </location>
</feature>
<dbReference type="EMBL" id="HF583756">
    <property type="protein sequence ID" value="CCQ43253.1"/>
    <property type="molecule type" value="Genomic_DNA"/>
</dbReference>
<accession>L8EA77</accession>
<sequence>MPWVTTSPVSPRCPEETRAARRGATPRTSKTLSGAPSPSLLTDATTSRSTVRQCCPAGGSQPRRCSSTRTPRAPRSSWTSATRLSRGRPASATPSPSATARSSSTSKSG</sequence>
<feature type="region of interest" description="Disordered" evidence="1">
    <location>
        <begin position="1"/>
        <end position="109"/>
    </location>
</feature>
<dbReference type="AlphaFoldDB" id="L8EA77"/>
<name>L8EA77_HUMAN</name>
<feature type="compositionally biased region" description="Polar residues" evidence="1">
    <location>
        <begin position="29"/>
        <end position="52"/>
    </location>
</feature>
<proteinExistence type="predicted"/>
<dbReference type="ChiTaRS" id="NEURL1">
    <property type="organism name" value="human"/>
</dbReference>
<feature type="compositionally biased region" description="Low complexity" evidence="1">
    <location>
        <begin position="62"/>
        <end position="80"/>
    </location>
</feature>